<feature type="repeat" description="WD" evidence="4">
    <location>
        <begin position="152"/>
        <end position="185"/>
    </location>
</feature>
<evidence type="ECO:0000256" key="1">
    <source>
        <dbReference type="ARBA" id="ARBA00010143"/>
    </source>
</evidence>
<dbReference type="EMBL" id="MCGR01000015">
    <property type="protein sequence ID" value="ORY86009.1"/>
    <property type="molecule type" value="Genomic_DNA"/>
</dbReference>
<evidence type="ECO:0000256" key="2">
    <source>
        <dbReference type="ARBA" id="ARBA00022574"/>
    </source>
</evidence>
<dbReference type="GO" id="GO:0120330">
    <property type="term" value="C:rixosome complex"/>
    <property type="evidence" value="ECO:0007669"/>
    <property type="project" value="UniProtKB-UniRule"/>
</dbReference>
<reference evidence="7 8" key="1">
    <citation type="submission" date="2016-07" db="EMBL/GenBank/DDBJ databases">
        <title>Pervasive Adenine N6-methylation of Active Genes in Fungi.</title>
        <authorList>
            <consortium name="DOE Joint Genome Institute"/>
            <person name="Mondo S.J."/>
            <person name="Dannebaum R.O."/>
            <person name="Kuo R.C."/>
            <person name="Labutti K."/>
            <person name="Haridas S."/>
            <person name="Kuo A."/>
            <person name="Salamov A."/>
            <person name="Ahrendt S.R."/>
            <person name="Lipzen A."/>
            <person name="Sullivan W."/>
            <person name="Andreopoulos W.B."/>
            <person name="Clum A."/>
            <person name="Lindquist E."/>
            <person name="Daum C."/>
            <person name="Ramamoorthy G.K."/>
            <person name="Gryganskyi A."/>
            <person name="Culley D."/>
            <person name="Magnuson J.K."/>
            <person name="James T.Y."/>
            <person name="O'Malley M.A."/>
            <person name="Stajich J.E."/>
            <person name="Spatafora J.W."/>
            <person name="Visel A."/>
            <person name="Grigoriev I.V."/>
        </authorList>
    </citation>
    <scope>NUCLEOTIDE SEQUENCE [LARGE SCALE GENOMIC DNA]</scope>
    <source>
        <strain evidence="7 8">62-1032</strain>
    </source>
</reference>
<feature type="compositionally biased region" description="Polar residues" evidence="6">
    <location>
        <begin position="43"/>
        <end position="55"/>
    </location>
</feature>
<comment type="subunit">
    <text evidence="5">Component of the RIX1 complex, composed of IPI1, RIX1/IPI2 and IPI3 in a 1:2:2 stoichiometry. The complex interacts (via RIX1) with MDN1 (via its hexameric AAA ATPase ring) and the pre-60S ribosome particles.</text>
</comment>
<dbReference type="InterPro" id="IPR019775">
    <property type="entry name" value="WD40_repeat_CS"/>
</dbReference>
<dbReference type="PANTHER" id="PTHR18763:SF0">
    <property type="entry name" value="WD REPEAT-CONTAINING PROTEIN 18"/>
    <property type="match status" value="1"/>
</dbReference>
<keyword evidence="8" id="KW-1185">Reference proteome</keyword>
<dbReference type="Proteomes" id="UP000193467">
    <property type="component" value="Unassembled WGS sequence"/>
</dbReference>
<dbReference type="InterPro" id="IPR015943">
    <property type="entry name" value="WD40/YVTN_repeat-like_dom_sf"/>
</dbReference>
<evidence type="ECO:0000313" key="7">
    <source>
        <dbReference type="EMBL" id="ORY86009.1"/>
    </source>
</evidence>
<dbReference type="SMART" id="SM00320">
    <property type="entry name" value="WD40"/>
    <property type="match status" value="4"/>
</dbReference>
<dbReference type="SUPFAM" id="SSF50978">
    <property type="entry name" value="WD40 repeat-like"/>
    <property type="match status" value="1"/>
</dbReference>
<sequence>MATASQPQLTELLLSSTSSASPLPTTSLHSLTTGASLFSFKSPNASTSTQATPSNAAGEGKDAPQLKYRKTMGVVQSQGGMGGVVVGLGGKDGRAGVNVWGFQKEQVLQRLIPPVRLSTICISHAGLYLAGGTADGRIFFWELSSDTLLLTIDAHYRAVSVLEFSQDDAALTSGSEDAGVSVWNVGRLLNASPMNPPTAYATLTDHTLPITSIAVGLGTFPHCRLLTASLDATCKIWDISTSPPSLLSTFSFASPISHVAFDPLERFFFAAGPTTVEEGGVEASRVTKVSLYRKKKDEFGYSTTEAIGGGGRGDVERVKEETSYVIPETITSLSLSAHSPTLLLGTDTSQIHILSLPSLLPTRIIPAPLSSTPPGPITFLTTLLRPPELGAGTTAPTSLPTRPIMLGGMGRTVRSQSEWGKGGHGGRTVEMRIGSQRDVRDLLDFSAPTTAISSSASATATSATTASATGEQTLRVSQLEEEVLKLRGQLGKAVALNESMWKKVVEGGLAGGAGEKEEGLVVHR</sequence>
<feature type="region of interest" description="Disordered" evidence="6">
    <location>
        <begin position="43"/>
        <end position="63"/>
    </location>
</feature>
<evidence type="ECO:0000256" key="3">
    <source>
        <dbReference type="ARBA" id="ARBA00022737"/>
    </source>
</evidence>
<dbReference type="Pfam" id="PF00400">
    <property type="entry name" value="WD40"/>
    <property type="match status" value="2"/>
</dbReference>
<dbReference type="GO" id="GO:0006261">
    <property type="term" value="P:DNA-templated DNA replication"/>
    <property type="evidence" value="ECO:0007669"/>
    <property type="project" value="TreeGrafter"/>
</dbReference>
<dbReference type="GO" id="GO:0006364">
    <property type="term" value="P:rRNA processing"/>
    <property type="evidence" value="ECO:0007669"/>
    <property type="project" value="UniProtKB-UniRule"/>
</dbReference>
<keyword evidence="5" id="KW-0539">Nucleus</keyword>
<evidence type="ECO:0000256" key="6">
    <source>
        <dbReference type="SAM" id="MobiDB-lite"/>
    </source>
</evidence>
<organism evidence="7 8">
    <name type="scientific">Leucosporidium creatinivorum</name>
    <dbReference type="NCBI Taxonomy" id="106004"/>
    <lineage>
        <taxon>Eukaryota</taxon>
        <taxon>Fungi</taxon>
        <taxon>Dikarya</taxon>
        <taxon>Basidiomycota</taxon>
        <taxon>Pucciniomycotina</taxon>
        <taxon>Microbotryomycetes</taxon>
        <taxon>Leucosporidiales</taxon>
        <taxon>Leucosporidium</taxon>
    </lineage>
</organism>
<dbReference type="PROSITE" id="PS00678">
    <property type="entry name" value="WD_REPEATS_1"/>
    <property type="match status" value="2"/>
</dbReference>
<dbReference type="AlphaFoldDB" id="A0A1Y2FQ11"/>
<dbReference type="FunCoup" id="A0A1Y2FQ11">
    <property type="interactions" value="300"/>
</dbReference>
<protein>
    <recommendedName>
        <fullName evidence="5">Pre-rRNA-processing protein IPI3</fullName>
    </recommendedName>
</protein>
<dbReference type="OrthoDB" id="756370at2759"/>
<evidence type="ECO:0000256" key="5">
    <source>
        <dbReference type="RuleBase" id="RU369067"/>
    </source>
</evidence>
<dbReference type="PROSITE" id="PS50294">
    <property type="entry name" value="WD_REPEATS_REGION"/>
    <property type="match status" value="1"/>
</dbReference>
<dbReference type="InParanoid" id="A0A1Y2FQ11"/>
<accession>A0A1Y2FQ11</accession>
<keyword evidence="2 4" id="KW-0853">WD repeat</keyword>
<dbReference type="InterPro" id="IPR036322">
    <property type="entry name" value="WD40_repeat_dom_sf"/>
</dbReference>
<evidence type="ECO:0000256" key="4">
    <source>
        <dbReference type="PROSITE-ProRule" id="PRU00221"/>
    </source>
</evidence>
<comment type="caution">
    <text evidence="7">The sequence shown here is derived from an EMBL/GenBank/DDBJ whole genome shotgun (WGS) entry which is preliminary data.</text>
</comment>
<dbReference type="STRING" id="106004.A0A1Y2FQ11"/>
<dbReference type="PANTHER" id="PTHR18763">
    <property type="entry name" value="WD-REPEAT PROTEIN 18"/>
    <property type="match status" value="1"/>
</dbReference>
<dbReference type="PROSITE" id="PS50082">
    <property type="entry name" value="WD_REPEATS_2"/>
    <property type="match status" value="1"/>
</dbReference>
<gene>
    <name evidence="7" type="ORF">BCR35DRAFT_289902</name>
</gene>
<dbReference type="Gene3D" id="2.130.10.10">
    <property type="entry name" value="YVTN repeat-like/Quinoprotein amine dehydrogenase"/>
    <property type="match status" value="1"/>
</dbReference>
<keyword evidence="3" id="KW-0677">Repeat</keyword>
<evidence type="ECO:0000313" key="8">
    <source>
        <dbReference type="Proteomes" id="UP000193467"/>
    </source>
</evidence>
<dbReference type="InterPro" id="IPR001680">
    <property type="entry name" value="WD40_rpt"/>
</dbReference>
<comment type="similarity">
    <text evidence="1 5">Belongs to the WD repeat IPI3/WDR18 family.</text>
</comment>
<comment type="function">
    <text evidence="5">Component of the RIX1 complex required for processing of ITS2 sequences from 35S pre-rRNA.</text>
</comment>
<proteinExistence type="inferred from homology"/>
<dbReference type="GO" id="GO:0005656">
    <property type="term" value="C:nuclear pre-replicative complex"/>
    <property type="evidence" value="ECO:0007669"/>
    <property type="project" value="TreeGrafter"/>
</dbReference>
<name>A0A1Y2FQ11_9BASI</name>
<dbReference type="InterPro" id="IPR045227">
    <property type="entry name" value="WDR18/Ipi3/RID3"/>
</dbReference>
<comment type="subcellular location">
    <subcellularLocation>
        <location evidence="5">Nucleus</location>
    </subcellularLocation>
</comment>
<keyword evidence="5" id="KW-0698">rRNA processing</keyword>